<dbReference type="RefSeq" id="WP_118197824.1">
    <property type="nucleotide sequence ID" value="NZ_JBCJBY010000004.1"/>
</dbReference>
<accession>A0A414SE24</accession>
<evidence type="ECO:0000313" key="1">
    <source>
        <dbReference type="EMBL" id="RHG17341.1"/>
    </source>
</evidence>
<name>A0A414SE24_9FIRM</name>
<dbReference type="Proteomes" id="UP000284220">
    <property type="component" value="Unassembled WGS sequence"/>
</dbReference>
<dbReference type="EMBL" id="QRHZ01000004">
    <property type="protein sequence ID" value="RHG17341.1"/>
    <property type="molecule type" value="Genomic_DNA"/>
</dbReference>
<reference evidence="1 2" key="1">
    <citation type="submission" date="2018-08" db="EMBL/GenBank/DDBJ databases">
        <title>A genome reference for cultivated species of the human gut microbiota.</title>
        <authorList>
            <person name="Zou Y."/>
            <person name="Xue W."/>
            <person name="Luo G."/>
        </authorList>
    </citation>
    <scope>NUCLEOTIDE SEQUENCE [LARGE SCALE GENOMIC DNA]</scope>
    <source>
        <strain evidence="1 2">AM22-9LB</strain>
    </source>
</reference>
<protein>
    <submittedName>
        <fullName evidence="1">Uncharacterized protein</fullName>
    </submittedName>
</protein>
<sequence>MCEKSIRVDRNGCAAERDLCFIDKNGLPHSAGYLNKRDMCELDNLDNALMANLSADKRRIVQDWIRDTFNPIKTYNVKHSTYSLKELLERKTGIYQMKDALLNMGYNCKDEHKINWLVNVSEMGIKYVK</sequence>
<evidence type="ECO:0000313" key="2">
    <source>
        <dbReference type="Proteomes" id="UP000284220"/>
    </source>
</evidence>
<organism evidence="1 2">
    <name type="scientific">Blautia obeum</name>
    <dbReference type="NCBI Taxonomy" id="40520"/>
    <lineage>
        <taxon>Bacteria</taxon>
        <taxon>Bacillati</taxon>
        <taxon>Bacillota</taxon>
        <taxon>Clostridia</taxon>
        <taxon>Lachnospirales</taxon>
        <taxon>Lachnospiraceae</taxon>
        <taxon>Blautia</taxon>
    </lineage>
</organism>
<gene>
    <name evidence="1" type="ORF">DW272_09875</name>
</gene>
<comment type="caution">
    <text evidence="1">The sequence shown here is derived from an EMBL/GenBank/DDBJ whole genome shotgun (WGS) entry which is preliminary data.</text>
</comment>
<dbReference type="AlphaFoldDB" id="A0A414SE24"/>
<proteinExistence type="predicted"/>